<dbReference type="GO" id="GO:0005634">
    <property type="term" value="C:nucleus"/>
    <property type="evidence" value="ECO:0007669"/>
    <property type="project" value="UniProtKB-SubCell"/>
</dbReference>
<evidence type="ECO:0000313" key="25">
    <source>
        <dbReference type="EMBL" id="SJL12915.1"/>
    </source>
</evidence>
<dbReference type="PANTHER" id="PTHR43758:SF2">
    <property type="entry name" value="OXIDIZED PURINE NUCLEOSIDE TRIPHOSPHATE HYDROLASE"/>
    <property type="match status" value="1"/>
</dbReference>
<evidence type="ECO:0000259" key="24">
    <source>
        <dbReference type="PROSITE" id="PS51462"/>
    </source>
</evidence>
<dbReference type="InterPro" id="IPR020084">
    <property type="entry name" value="NUDIX_hydrolase_CS"/>
</dbReference>
<keyword evidence="5" id="KW-0479">Metal-binding</keyword>
<dbReference type="GO" id="GO:0008828">
    <property type="term" value="F:dATP diphosphatase activity"/>
    <property type="evidence" value="ECO:0007669"/>
    <property type="project" value="UniProtKB-EC"/>
</dbReference>
<evidence type="ECO:0000256" key="15">
    <source>
        <dbReference type="ARBA" id="ARBA00029673"/>
    </source>
</evidence>
<evidence type="ECO:0000256" key="16">
    <source>
        <dbReference type="ARBA" id="ARBA00030634"/>
    </source>
</evidence>
<dbReference type="GO" id="GO:0005737">
    <property type="term" value="C:cytoplasm"/>
    <property type="evidence" value="ECO:0007669"/>
    <property type="project" value="TreeGrafter"/>
</dbReference>
<reference evidence="26" key="1">
    <citation type="journal article" date="2017" name="Nat. Ecol. Evol.">
        <title>Genome expansion and lineage-specific genetic innovations in the forest pathogenic fungi Armillaria.</title>
        <authorList>
            <person name="Sipos G."/>
            <person name="Prasanna A.N."/>
            <person name="Walter M.C."/>
            <person name="O'Connor E."/>
            <person name="Balint B."/>
            <person name="Krizsan K."/>
            <person name="Kiss B."/>
            <person name="Hess J."/>
            <person name="Varga T."/>
            <person name="Slot J."/>
            <person name="Riley R."/>
            <person name="Boka B."/>
            <person name="Rigling D."/>
            <person name="Barry K."/>
            <person name="Lee J."/>
            <person name="Mihaltcheva S."/>
            <person name="LaButti K."/>
            <person name="Lipzen A."/>
            <person name="Waldron R."/>
            <person name="Moloney N.M."/>
            <person name="Sperisen C."/>
            <person name="Kredics L."/>
            <person name="Vagvoelgyi C."/>
            <person name="Patrignani A."/>
            <person name="Fitzpatrick D."/>
            <person name="Nagy I."/>
            <person name="Doyle S."/>
            <person name="Anderson J.B."/>
            <person name="Grigoriev I.V."/>
            <person name="Gueldener U."/>
            <person name="Muensterkoetter M."/>
            <person name="Nagy L.G."/>
        </authorList>
    </citation>
    <scope>NUCLEOTIDE SEQUENCE [LARGE SCALE GENOMIC DNA]</scope>
    <source>
        <strain evidence="26">C18/9</strain>
    </source>
</reference>
<comment type="catalytic activity">
    <reaction evidence="21">
        <text>O(6)-methyl-dGTP + H2O = O(6)-methyl-dGMP + diphosphate + H(+)</text>
        <dbReference type="Rhea" id="RHEA:67600"/>
        <dbReference type="ChEBI" id="CHEBI:15377"/>
        <dbReference type="ChEBI" id="CHEBI:15378"/>
        <dbReference type="ChEBI" id="CHEBI:33019"/>
        <dbReference type="ChEBI" id="CHEBI:169974"/>
        <dbReference type="ChEBI" id="CHEBI:169975"/>
    </reaction>
    <physiologicalReaction direction="left-to-right" evidence="21">
        <dbReference type="Rhea" id="RHEA:67601"/>
    </physiologicalReaction>
</comment>
<evidence type="ECO:0000256" key="8">
    <source>
        <dbReference type="ARBA" id="ARBA00023242"/>
    </source>
</evidence>
<evidence type="ECO:0000256" key="1">
    <source>
        <dbReference type="ARBA" id="ARBA00001946"/>
    </source>
</evidence>
<comment type="catalytic activity">
    <reaction evidence="9">
        <text>8-oxo-dATP + H2O = 8-oxo-dAMP + diphosphate + H(+)</text>
        <dbReference type="Rhea" id="RHEA:65396"/>
        <dbReference type="ChEBI" id="CHEBI:15377"/>
        <dbReference type="ChEBI" id="CHEBI:15378"/>
        <dbReference type="ChEBI" id="CHEBI:33019"/>
        <dbReference type="ChEBI" id="CHEBI:71361"/>
        <dbReference type="ChEBI" id="CHEBI:172871"/>
    </reaction>
    <physiologicalReaction direction="left-to-right" evidence="9">
        <dbReference type="Rhea" id="RHEA:65397"/>
    </physiologicalReaction>
</comment>
<evidence type="ECO:0000256" key="2">
    <source>
        <dbReference type="ARBA" id="ARBA00004123"/>
    </source>
</evidence>
<dbReference type="AlphaFoldDB" id="A0A284RW14"/>
<comment type="function">
    <text evidence="23">Oxidized purine nucleoside triphosphate hydrolase which is a prominent sanitizer of the oxidized nucleotide pool. Catalyzes the hydrolysis of 2-oxo-dATP (2-hydroxy-dATP) into 2-oxo-dAMP. Also has a significant hydrolase activity toward 2-oxo-ATP, 8-oxo-dGTP and 8-oxo-dATP. Through the hydrolysis of oxidized purine nucleoside triphosphates, prevents their incorporation into DNA and the subsequent transversions A:T to C:G and G:C to T:A. Also catalyzes the hydrolysis of methylated purine nucleoside triphosphate preventing their integration into DNA. Through this antimutagenic activity protects cells from oxidative stress.</text>
</comment>
<dbReference type="GO" id="GO:0042262">
    <property type="term" value="P:DNA protection"/>
    <property type="evidence" value="ECO:0007669"/>
    <property type="project" value="InterPro"/>
</dbReference>
<evidence type="ECO:0000256" key="13">
    <source>
        <dbReference type="ARBA" id="ARBA00026103"/>
    </source>
</evidence>
<proteinExistence type="inferred from homology"/>
<evidence type="ECO:0000256" key="18">
    <source>
        <dbReference type="ARBA" id="ARBA00031927"/>
    </source>
</evidence>
<dbReference type="PRINTS" id="PR01403">
    <property type="entry name" value="8OXTPHPHTASE"/>
</dbReference>
<dbReference type="Proteomes" id="UP000219338">
    <property type="component" value="Unassembled WGS sequence"/>
</dbReference>
<comment type="catalytic activity">
    <reaction evidence="12">
        <text>2-oxo-ATP + H2O = 2-oxo-AMP + diphosphate + H(+)</text>
        <dbReference type="Rhea" id="RHEA:67392"/>
        <dbReference type="ChEBI" id="CHEBI:15377"/>
        <dbReference type="ChEBI" id="CHEBI:15378"/>
        <dbReference type="ChEBI" id="CHEBI:33019"/>
        <dbReference type="ChEBI" id="CHEBI:71395"/>
        <dbReference type="ChEBI" id="CHEBI:172878"/>
    </reaction>
    <physiologicalReaction direction="left-to-right" evidence="12">
        <dbReference type="Rhea" id="RHEA:67393"/>
    </physiologicalReaction>
</comment>
<dbReference type="EMBL" id="FUEG01000018">
    <property type="protein sequence ID" value="SJL12915.1"/>
    <property type="molecule type" value="Genomic_DNA"/>
</dbReference>
<dbReference type="PROSITE" id="PS51462">
    <property type="entry name" value="NUDIX"/>
    <property type="match status" value="1"/>
</dbReference>
<name>A0A284RW14_ARMOS</name>
<dbReference type="STRING" id="47428.A0A284RW14"/>
<comment type="catalytic activity">
    <reaction evidence="11">
        <text>8-oxo-dGTP + H2O = 8-oxo-dGMP + diphosphate + H(+)</text>
        <dbReference type="Rhea" id="RHEA:31575"/>
        <dbReference type="ChEBI" id="CHEBI:15377"/>
        <dbReference type="ChEBI" id="CHEBI:15378"/>
        <dbReference type="ChEBI" id="CHEBI:33019"/>
        <dbReference type="ChEBI" id="CHEBI:63224"/>
        <dbReference type="ChEBI" id="CHEBI:77896"/>
    </reaction>
    <physiologicalReaction direction="left-to-right" evidence="11">
        <dbReference type="Rhea" id="RHEA:31576"/>
    </physiologicalReaction>
</comment>
<evidence type="ECO:0000256" key="22">
    <source>
        <dbReference type="ARBA" id="ARBA00049032"/>
    </source>
</evidence>
<sequence length="192" mass="21734">MPSTLPPGLHGEYEEHISGGDASEWEKFDKIRLYTNAFVVQGEKLLLGHKKRGFAEGMYNGFGGKVESGETSAEAALRELEEEAGIQAPLQHFAVLFFTLEGLESAFYIDIYRAADFSGDIVETDEMRPQWFRFPGSTADLPDIPLERMWQTDKHWMPLLLSNRQFVGRADYKIVDGETRPVKWWIGTTLGS</sequence>
<evidence type="ECO:0000256" key="5">
    <source>
        <dbReference type="ARBA" id="ARBA00022723"/>
    </source>
</evidence>
<comment type="catalytic activity">
    <reaction evidence="10">
        <text>2-oxo-dATP + H2O = 2-oxo-dAMP + diphosphate + H(+)</text>
        <dbReference type="Rhea" id="RHEA:31583"/>
        <dbReference type="ChEBI" id="CHEBI:15377"/>
        <dbReference type="ChEBI" id="CHEBI:15378"/>
        <dbReference type="ChEBI" id="CHEBI:33019"/>
        <dbReference type="ChEBI" id="CHEBI:63212"/>
        <dbReference type="ChEBI" id="CHEBI:77897"/>
        <dbReference type="EC" id="3.6.1.56"/>
    </reaction>
    <physiologicalReaction direction="left-to-right" evidence="10">
        <dbReference type="Rhea" id="RHEA:31584"/>
    </physiologicalReaction>
</comment>
<comment type="catalytic activity">
    <reaction evidence="22">
        <text>N(6)-methyl-dATP + H2O = N(6)-methyl-dAMP + diphosphate + H(+)</text>
        <dbReference type="Rhea" id="RHEA:67604"/>
        <dbReference type="ChEBI" id="CHEBI:15377"/>
        <dbReference type="ChEBI" id="CHEBI:15378"/>
        <dbReference type="ChEBI" id="CHEBI:33019"/>
        <dbReference type="ChEBI" id="CHEBI:169976"/>
        <dbReference type="ChEBI" id="CHEBI:172872"/>
    </reaction>
    <physiologicalReaction direction="left-to-right" evidence="22">
        <dbReference type="Rhea" id="RHEA:67605"/>
    </physiologicalReaction>
</comment>
<evidence type="ECO:0000256" key="12">
    <source>
        <dbReference type="ARBA" id="ARBA00024596"/>
    </source>
</evidence>
<comment type="catalytic activity">
    <reaction evidence="20">
        <text>N(6)-methyl-ATP + H2O = N(6)-methyl-AMP + diphosphate + H(+)</text>
        <dbReference type="Rhea" id="RHEA:67608"/>
        <dbReference type="ChEBI" id="CHEBI:15377"/>
        <dbReference type="ChEBI" id="CHEBI:15378"/>
        <dbReference type="ChEBI" id="CHEBI:33019"/>
        <dbReference type="ChEBI" id="CHEBI:144842"/>
        <dbReference type="ChEBI" id="CHEBI:172873"/>
    </reaction>
    <physiologicalReaction direction="left-to-right" evidence="20">
        <dbReference type="Rhea" id="RHEA:67609"/>
    </physiologicalReaction>
</comment>
<dbReference type="GO" id="GO:0008413">
    <property type="term" value="F:8-oxo-7,8-dihydroguanosine triphosphate pyrophosphatase activity"/>
    <property type="evidence" value="ECO:0007669"/>
    <property type="project" value="InterPro"/>
</dbReference>
<organism evidence="25 26">
    <name type="scientific">Armillaria ostoyae</name>
    <name type="common">Armillaria root rot fungus</name>
    <dbReference type="NCBI Taxonomy" id="47428"/>
    <lineage>
        <taxon>Eukaryota</taxon>
        <taxon>Fungi</taxon>
        <taxon>Dikarya</taxon>
        <taxon>Basidiomycota</taxon>
        <taxon>Agaricomycotina</taxon>
        <taxon>Agaricomycetes</taxon>
        <taxon>Agaricomycetidae</taxon>
        <taxon>Agaricales</taxon>
        <taxon>Marasmiineae</taxon>
        <taxon>Physalacriaceae</taxon>
        <taxon>Armillaria</taxon>
    </lineage>
</organism>
<evidence type="ECO:0000256" key="14">
    <source>
        <dbReference type="ARBA" id="ARBA00026218"/>
    </source>
</evidence>
<dbReference type="Gene3D" id="3.90.79.10">
    <property type="entry name" value="Nucleoside Triphosphate Pyrophosphohydrolase"/>
    <property type="match status" value="1"/>
</dbReference>
<gene>
    <name evidence="25" type="ORF">ARMOST_16348</name>
</gene>
<comment type="cofactor">
    <cofactor evidence="1">
        <name>Mg(2+)</name>
        <dbReference type="ChEBI" id="CHEBI:18420"/>
    </cofactor>
</comment>
<keyword evidence="7" id="KW-0460">Magnesium</keyword>
<evidence type="ECO:0000256" key="11">
    <source>
        <dbReference type="ARBA" id="ARBA00024486"/>
    </source>
</evidence>
<dbReference type="OMA" id="MWADDEF"/>
<dbReference type="Pfam" id="PF00293">
    <property type="entry name" value="NUDIX"/>
    <property type="match status" value="1"/>
</dbReference>
<evidence type="ECO:0000313" key="26">
    <source>
        <dbReference type="Proteomes" id="UP000219338"/>
    </source>
</evidence>
<evidence type="ECO:0000256" key="9">
    <source>
        <dbReference type="ARBA" id="ARBA00024448"/>
    </source>
</evidence>
<dbReference type="GO" id="GO:0046872">
    <property type="term" value="F:metal ion binding"/>
    <property type="evidence" value="ECO:0007669"/>
    <property type="project" value="UniProtKB-KW"/>
</dbReference>
<evidence type="ECO:0000256" key="21">
    <source>
        <dbReference type="ARBA" id="ARBA00048894"/>
    </source>
</evidence>
<dbReference type="EC" id="3.6.1.56" evidence="13"/>
<protein>
    <recommendedName>
        <fullName evidence="14">Oxidized purine nucleoside triphosphate hydrolase</fullName>
        <ecNumber evidence="13">3.6.1.56</ecNumber>
    </recommendedName>
    <alternativeName>
        <fullName evidence="18">2-hydroxy-dATP diphosphatase</fullName>
    </alternativeName>
    <alternativeName>
        <fullName evidence="17">7,8-dihydro-8-oxoguanine triphosphatase</fullName>
    </alternativeName>
    <alternativeName>
        <fullName evidence="16">8-oxo-dGTPase</fullName>
    </alternativeName>
    <alternativeName>
        <fullName evidence="19">Methylated purine nucleoside triphosphate hydrolase</fullName>
    </alternativeName>
    <alternativeName>
        <fullName evidence="15">Nucleoside diphosphate-linked moiety X motif 1</fullName>
    </alternativeName>
</protein>
<evidence type="ECO:0000256" key="4">
    <source>
        <dbReference type="ARBA" id="ARBA00011245"/>
    </source>
</evidence>
<evidence type="ECO:0000256" key="3">
    <source>
        <dbReference type="ARBA" id="ARBA00005582"/>
    </source>
</evidence>
<dbReference type="InterPro" id="IPR000086">
    <property type="entry name" value="NUDIX_hydrolase_dom"/>
</dbReference>
<evidence type="ECO:0000256" key="10">
    <source>
        <dbReference type="ARBA" id="ARBA00024459"/>
    </source>
</evidence>
<dbReference type="OrthoDB" id="447842at2759"/>
<feature type="domain" description="Nudix hydrolase" evidence="24">
    <location>
        <begin position="30"/>
        <end position="165"/>
    </location>
</feature>
<evidence type="ECO:0000256" key="19">
    <source>
        <dbReference type="ARBA" id="ARBA00032071"/>
    </source>
</evidence>
<evidence type="ECO:0000256" key="7">
    <source>
        <dbReference type="ARBA" id="ARBA00022842"/>
    </source>
</evidence>
<comment type="similarity">
    <text evidence="3">Belongs to the Nudix hydrolase family.</text>
</comment>
<dbReference type="PANTHER" id="PTHR43758">
    <property type="entry name" value="7,8-DIHYDRO-8-OXOGUANINE TRIPHOSPHATASE"/>
    <property type="match status" value="1"/>
</dbReference>
<evidence type="ECO:0000256" key="20">
    <source>
        <dbReference type="ARBA" id="ARBA00048002"/>
    </source>
</evidence>
<comment type="subcellular location">
    <subcellularLocation>
        <location evidence="2">Nucleus</location>
    </subcellularLocation>
</comment>
<dbReference type="InterPro" id="IPR015797">
    <property type="entry name" value="NUDIX_hydrolase-like_dom_sf"/>
</dbReference>
<evidence type="ECO:0000256" key="17">
    <source>
        <dbReference type="ARBA" id="ARBA00030682"/>
    </source>
</evidence>
<dbReference type="SUPFAM" id="SSF55811">
    <property type="entry name" value="Nudix"/>
    <property type="match status" value="1"/>
</dbReference>
<keyword evidence="8" id="KW-0539">Nucleus</keyword>
<evidence type="ECO:0000256" key="6">
    <source>
        <dbReference type="ARBA" id="ARBA00022801"/>
    </source>
</evidence>
<keyword evidence="26" id="KW-1185">Reference proteome</keyword>
<dbReference type="InterPro" id="IPR003563">
    <property type="entry name" value="8ODP"/>
</dbReference>
<dbReference type="CDD" id="cd03427">
    <property type="entry name" value="NUDIX_MTH1_Nudt1"/>
    <property type="match status" value="1"/>
</dbReference>
<comment type="subunit">
    <text evidence="4">Monomer.</text>
</comment>
<accession>A0A284RW14</accession>
<evidence type="ECO:0000256" key="23">
    <source>
        <dbReference type="ARBA" id="ARBA00053094"/>
    </source>
</evidence>
<keyword evidence="6" id="KW-0378">Hydrolase</keyword>
<dbReference type="PROSITE" id="PS00893">
    <property type="entry name" value="NUDIX_BOX"/>
    <property type="match status" value="1"/>
</dbReference>